<evidence type="ECO:0000256" key="7">
    <source>
        <dbReference type="SAM" id="Phobius"/>
    </source>
</evidence>
<feature type="region of interest" description="Disordered" evidence="6">
    <location>
        <begin position="157"/>
        <end position="180"/>
    </location>
</feature>
<evidence type="ECO:0000256" key="6">
    <source>
        <dbReference type="SAM" id="MobiDB-lite"/>
    </source>
</evidence>
<evidence type="ECO:0000313" key="8">
    <source>
        <dbReference type="EMBL" id="MCC8430160.1"/>
    </source>
</evidence>
<evidence type="ECO:0000256" key="4">
    <source>
        <dbReference type="ARBA" id="ARBA00022989"/>
    </source>
</evidence>
<keyword evidence="9" id="KW-1185">Reference proteome</keyword>
<proteinExistence type="inferred from homology"/>
<keyword evidence="4 7" id="KW-1133">Transmembrane helix</keyword>
<organism evidence="8 9">
    <name type="scientific">Reyranella aquatilis</name>
    <dbReference type="NCBI Taxonomy" id="2035356"/>
    <lineage>
        <taxon>Bacteria</taxon>
        <taxon>Pseudomonadati</taxon>
        <taxon>Pseudomonadota</taxon>
        <taxon>Alphaproteobacteria</taxon>
        <taxon>Hyphomicrobiales</taxon>
        <taxon>Reyranellaceae</taxon>
        <taxon>Reyranella</taxon>
    </lineage>
</organism>
<feature type="region of interest" description="Disordered" evidence="6">
    <location>
        <begin position="94"/>
        <end position="115"/>
    </location>
</feature>
<comment type="similarity">
    <text evidence="2">Belongs to the TrbI/VirB10 family.</text>
</comment>
<dbReference type="RefSeq" id="WP_061979560.1">
    <property type="nucleotide sequence ID" value="NZ_JAJISD010000005.1"/>
</dbReference>
<dbReference type="InterPro" id="IPR042217">
    <property type="entry name" value="T4SS_VirB10/TrbI"/>
</dbReference>
<keyword evidence="3 7" id="KW-0812">Transmembrane</keyword>
<comment type="subcellular location">
    <subcellularLocation>
        <location evidence="1">Membrane</location>
        <topology evidence="1">Single-pass membrane protein</topology>
    </subcellularLocation>
</comment>
<dbReference type="InterPro" id="IPR005498">
    <property type="entry name" value="T4SS_VirB10/TraB/TrbI"/>
</dbReference>
<dbReference type="Pfam" id="PF03743">
    <property type="entry name" value="TrbI"/>
    <property type="match status" value="1"/>
</dbReference>
<feature type="compositionally biased region" description="Polar residues" evidence="6">
    <location>
        <begin position="1"/>
        <end position="18"/>
    </location>
</feature>
<feature type="region of interest" description="Disordered" evidence="6">
    <location>
        <begin position="1"/>
        <end position="20"/>
    </location>
</feature>
<dbReference type="Gene3D" id="2.40.128.260">
    <property type="entry name" value="Type IV secretion system, VirB10/TraB/TrbI"/>
    <property type="match status" value="1"/>
</dbReference>
<feature type="compositionally biased region" description="Polar residues" evidence="6">
    <location>
        <begin position="162"/>
        <end position="180"/>
    </location>
</feature>
<evidence type="ECO:0000313" key="9">
    <source>
        <dbReference type="Proteomes" id="UP001198862"/>
    </source>
</evidence>
<feature type="transmembrane region" description="Helical" evidence="7">
    <location>
        <begin position="43"/>
        <end position="63"/>
    </location>
</feature>
<comment type="caution">
    <text evidence="8">The sequence shown here is derived from an EMBL/GenBank/DDBJ whole genome shotgun (WGS) entry which is preliminary data.</text>
</comment>
<reference evidence="8 9" key="1">
    <citation type="submission" date="2021-11" db="EMBL/GenBank/DDBJ databases">
        <authorList>
            <person name="Lee D.-H."/>
            <person name="Kim S.-B."/>
        </authorList>
    </citation>
    <scope>NUCLEOTIDE SEQUENCE [LARGE SCALE GENOMIC DNA]</scope>
    <source>
        <strain evidence="8 9">KCTC 52223</strain>
    </source>
</reference>
<accession>A0ABS8KVS3</accession>
<evidence type="ECO:0000256" key="3">
    <source>
        <dbReference type="ARBA" id="ARBA00022692"/>
    </source>
</evidence>
<evidence type="ECO:0000256" key="5">
    <source>
        <dbReference type="ARBA" id="ARBA00023136"/>
    </source>
</evidence>
<evidence type="ECO:0000256" key="1">
    <source>
        <dbReference type="ARBA" id="ARBA00004167"/>
    </source>
</evidence>
<name>A0ABS8KVS3_9HYPH</name>
<evidence type="ECO:0000256" key="2">
    <source>
        <dbReference type="ARBA" id="ARBA00010265"/>
    </source>
</evidence>
<gene>
    <name evidence="8" type="ORF">LJ725_14390</name>
</gene>
<dbReference type="Proteomes" id="UP001198862">
    <property type="component" value="Unassembled WGS sequence"/>
</dbReference>
<keyword evidence="5 7" id="KW-0472">Membrane</keyword>
<sequence>MTGTDQANPSSNEASRPQQPEKIAETLRLRPDQPQVTRLSRKVLAGVTALAFSIICGAVLWSLQDRSKQGPAREELHSTDRHNVADELKSLPKDYAGISQDVPRLGPPLPGDLGRPIVAAQRSSTSSLAIDAEQQRVNQETEAARISKVFANTAIRPPAAGSASNETPSNGTMSSDESFTQNGQDRKLAFVNAPIDRRTTSPDRLVRPASPFVVQAGTIIPAALITGIRSDLPGKITAQVTENVYDTPTGRARLIPQGARLIGAYDSQVAFGQSRVLLVWTRLIMPNGRSIVLERQPGADAAGYSGLEDQVDNHWKELLGAAALSTLLAVGTEVNSGADVNDTNGAIIQALRRGAGNSLNQTGQQLVRRNLNVQPTLTVRPGFPVRVIINRDLVLEPYKG</sequence>
<dbReference type="CDD" id="cd16429">
    <property type="entry name" value="VirB10"/>
    <property type="match status" value="1"/>
</dbReference>
<protein>
    <submittedName>
        <fullName evidence="8">TrbI/VirB10 family protein</fullName>
    </submittedName>
</protein>
<dbReference type="EMBL" id="JAJISD010000005">
    <property type="protein sequence ID" value="MCC8430160.1"/>
    <property type="molecule type" value="Genomic_DNA"/>
</dbReference>